<sequence>MPARHIFTSIPIVGKLQSTRSQLMISFLCVVAVIMLSTAAIAYPLLLQNIKETAESYVQESTLLASKNLDAELAQIDETFQRITLDDEVQRLLSKAKQNVYISIDERLAMRNVLNRQLIFSEHVNSAELYDERAQALYPLYNQKLGEMIGEGNVLSAIANPNRTLWMRSEENDGELIAVRHVRRLEDWTAGGNILFHVKQSVFQNQTAAQNQNDFVYLVYDENGKLLNTTFDPVKPELHDFENAKVTKWQGKRFYSMVHTSGATGWTMVSLVPADKIERPVQLLRNVLYISAGIGGGTALILSVLLSLLITRPLNHVRRVMKFSQMGEFQVNEVIYFNREVNELNRTYNKMVNRIQFLINEVYEKERLSNISKIKALQAQINPHFLFNTLEALNWYLRNKDDDESADLIVSLSDLFRYTSGRSSKSDIAFLTEEIQHVERYLTLMGLRLQERLKYSIDVEASIGGYQVPRLLLQPIVENAVYHGVETQNEESRLSITVRSTEDTLLIIVWNNGQAIPTDRLEEIHKHLAALEATTGGRIGMGLSNVHERIKLMYGNEYGVSVESDNHHGTQVTLTLPYSQKEVSE</sequence>
<organism evidence="15 16">
    <name type="scientific">Paenibacillus puldeungensis</name>
    <dbReference type="NCBI Taxonomy" id="696536"/>
    <lineage>
        <taxon>Bacteria</taxon>
        <taxon>Bacillati</taxon>
        <taxon>Bacillota</taxon>
        <taxon>Bacilli</taxon>
        <taxon>Bacillales</taxon>
        <taxon>Paenibacillaceae</taxon>
        <taxon>Paenibacillus</taxon>
    </lineage>
</organism>
<feature type="transmembrane region" description="Helical" evidence="12">
    <location>
        <begin position="286"/>
        <end position="311"/>
    </location>
</feature>
<evidence type="ECO:0000256" key="9">
    <source>
        <dbReference type="ARBA" id="ARBA00022840"/>
    </source>
</evidence>
<keyword evidence="4" id="KW-1003">Cell membrane</keyword>
<evidence type="ECO:0000256" key="4">
    <source>
        <dbReference type="ARBA" id="ARBA00022475"/>
    </source>
</evidence>
<dbReference type="PROSITE" id="PS50109">
    <property type="entry name" value="HIS_KIN"/>
    <property type="match status" value="1"/>
</dbReference>
<keyword evidence="11 12" id="KW-0472">Membrane</keyword>
<evidence type="ECO:0000313" key="16">
    <source>
        <dbReference type="Proteomes" id="UP001597262"/>
    </source>
</evidence>
<name>A0ABW3RYM3_9BACL</name>
<evidence type="ECO:0000313" key="15">
    <source>
        <dbReference type="EMBL" id="MFD1177362.1"/>
    </source>
</evidence>
<dbReference type="PANTHER" id="PTHR34220">
    <property type="entry name" value="SENSOR HISTIDINE KINASE YPDA"/>
    <property type="match status" value="1"/>
</dbReference>
<keyword evidence="8 15" id="KW-0418">Kinase</keyword>
<dbReference type="InterPro" id="IPR003660">
    <property type="entry name" value="HAMP_dom"/>
</dbReference>
<comment type="caution">
    <text evidence="15">The sequence shown here is derived from an EMBL/GenBank/DDBJ whole genome shotgun (WGS) entry which is preliminary data.</text>
</comment>
<dbReference type="EMBL" id="JBHTLM010000009">
    <property type="protein sequence ID" value="MFD1177362.1"/>
    <property type="molecule type" value="Genomic_DNA"/>
</dbReference>
<evidence type="ECO:0000256" key="5">
    <source>
        <dbReference type="ARBA" id="ARBA00022553"/>
    </source>
</evidence>
<gene>
    <name evidence="15" type="ORF">ACFQ3W_13785</name>
</gene>
<keyword evidence="9" id="KW-0067">ATP-binding</keyword>
<dbReference type="Proteomes" id="UP001597262">
    <property type="component" value="Unassembled WGS sequence"/>
</dbReference>
<evidence type="ECO:0000256" key="11">
    <source>
        <dbReference type="ARBA" id="ARBA00023136"/>
    </source>
</evidence>
<comment type="catalytic activity">
    <reaction evidence="1">
        <text>ATP + protein L-histidine = ADP + protein N-phospho-L-histidine.</text>
        <dbReference type="EC" id="2.7.13.3"/>
    </reaction>
</comment>
<dbReference type="RefSeq" id="WP_379319811.1">
    <property type="nucleotide sequence ID" value="NZ_JBHTLM010000009.1"/>
</dbReference>
<dbReference type="GO" id="GO:0004673">
    <property type="term" value="F:protein histidine kinase activity"/>
    <property type="evidence" value="ECO:0007669"/>
    <property type="project" value="UniProtKB-EC"/>
</dbReference>
<evidence type="ECO:0000256" key="8">
    <source>
        <dbReference type="ARBA" id="ARBA00022777"/>
    </source>
</evidence>
<dbReference type="SUPFAM" id="SSF55874">
    <property type="entry name" value="ATPase domain of HSP90 chaperone/DNA topoisomerase II/histidine kinase"/>
    <property type="match status" value="1"/>
</dbReference>
<dbReference type="InterPro" id="IPR003594">
    <property type="entry name" value="HATPase_dom"/>
</dbReference>
<keyword evidence="12" id="KW-0812">Transmembrane</keyword>
<evidence type="ECO:0000256" key="10">
    <source>
        <dbReference type="ARBA" id="ARBA00023012"/>
    </source>
</evidence>
<evidence type="ECO:0000259" key="14">
    <source>
        <dbReference type="PROSITE" id="PS50885"/>
    </source>
</evidence>
<evidence type="ECO:0000256" key="3">
    <source>
        <dbReference type="ARBA" id="ARBA00012438"/>
    </source>
</evidence>
<keyword evidence="6 15" id="KW-0808">Transferase</keyword>
<keyword evidence="10" id="KW-0902">Two-component regulatory system</keyword>
<dbReference type="InterPro" id="IPR005467">
    <property type="entry name" value="His_kinase_dom"/>
</dbReference>
<reference evidence="16" key="1">
    <citation type="journal article" date="2019" name="Int. J. Syst. Evol. Microbiol.">
        <title>The Global Catalogue of Microorganisms (GCM) 10K type strain sequencing project: providing services to taxonomists for standard genome sequencing and annotation.</title>
        <authorList>
            <consortium name="The Broad Institute Genomics Platform"/>
            <consortium name="The Broad Institute Genome Sequencing Center for Infectious Disease"/>
            <person name="Wu L."/>
            <person name="Ma J."/>
        </authorList>
    </citation>
    <scope>NUCLEOTIDE SEQUENCE [LARGE SCALE GENOMIC DNA]</scope>
    <source>
        <strain evidence="16">CCUG 59189</strain>
    </source>
</reference>
<evidence type="ECO:0000259" key="13">
    <source>
        <dbReference type="PROSITE" id="PS50109"/>
    </source>
</evidence>
<evidence type="ECO:0000256" key="7">
    <source>
        <dbReference type="ARBA" id="ARBA00022741"/>
    </source>
</evidence>
<evidence type="ECO:0000256" key="2">
    <source>
        <dbReference type="ARBA" id="ARBA00004651"/>
    </source>
</evidence>
<comment type="subcellular location">
    <subcellularLocation>
        <location evidence="2">Cell membrane</location>
        <topology evidence="2">Multi-pass membrane protein</topology>
    </subcellularLocation>
</comment>
<dbReference type="EC" id="2.7.13.3" evidence="3"/>
<dbReference type="Gene3D" id="6.10.340.10">
    <property type="match status" value="1"/>
</dbReference>
<keyword evidence="5" id="KW-0597">Phosphoprotein</keyword>
<keyword evidence="7" id="KW-0547">Nucleotide-binding</keyword>
<dbReference type="Gene3D" id="3.30.565.10">
    <property type="entry name" value="Histidine kinase-like ATPase, C-terminal domain"/>
    <property type="match status" value="1"/>
</dbReference>
<dbReference type="InterPro" id="IPR010559">
    <property type="entry name" value="Sig_transdc_His_kin_internal"/>
</dbReference>
<dbReference type="PROSITE" id="PS50885">
    <property type="entry name" value="HAMP"/>
    <property type="match status" value="1"/>
</dbReference>
<feature type="domain" description="Histidine kinase" evidence="13">
    <location>
        <begin position="473"/>
        <end position="580"/>
    </location>
</feature>
<keyword evidence="16" id="KW-1185">Reference proteome</keyword>
<dbReference type="SMART" id="SM00387">
    <property type="entry name" value="HATPase_c"/>
    <property type="match status" value="1"/>
</dbReference>
<dbReference type="PANTHER" id="PTHR34220:SF7">
    <property type="entry name" value="SENSOR HISTIDINE KINASE YPDA"/>
    <property type="match status" value="1"/>
</dbReference>
<evidence type="ECO:0000256" key="12">
    <source>
        <dbReference type="SAM" id="Phobius"/>
    </source>
</evidence>
<dbReference type="Pfam" id="PF06580">
    <property type="entry name" value="His_kinase"/>
    <property type="match status" value="1"/>
</dbReference>
<keyword evidence="12" id="KW-1133">Transmembrane helix</keyword>
<dbReference type="InterPro" id="IPR036890">
    <property type="entry name" value="HATPase_C_sf"/>
</dbReference>
<proteinExistence type="predicted"/>
<dbReference type="Pfam" id="PF02518">
    <property type="entry name" value="HATPase_c"/>
    <property type="match status" value="1"/>
</dbReference>
<dbReference type="InterPro" id="IPR050640">
    <property type="entry name" value="Bact_2-comp_sensor_kinase"/>
</dbReference>
<accession>A0ABW3RYM3</accession>
<evidence type="ECO:0000256" key="1">
    <source>
        <dbReference type="ARBA" id="ARBA00000085"/>
    </source>
</evidence>
<feature type="domain" description="HAMP" evidence="14">
    <location>
        <begin position="308"/>
        <end position="360"/>
    </location>
</feature>
<feature type="transmembrane region" description="Helical" evidence="12">
    <location>
        <begin position="23"/>
        <end position="46"/>
    </location>
</feature>
<protein>
    <recommendedName>
        <fullName evidence="3">histidine kinase</fullName>
        <ecNumber evidence="3">2.7.13.3</ecNumber>
    </recommendedName>
</protein>
<evidence type="ECO:0000256" key="6">
    <source>
        <dbReference type="ARBA" id="ARBA00022679"/>
    </source>
</evidence>